<evidence type="ECO:0000256" key="1">
    <source>
        <dbReference type="SAM" id="Phobius"/>
    </source>
</evidence>
<keyword evidence="2" id="KW-0378">Hydrolase</keyword>
<comment type="caution">
    <text evidence="2">The sequence shown here is derived from an EMBL/GenBank/DDBJ whole genome shotgun (WGS) entry which is preliminary data.</text>
</comment>
<feature type="non-terminal residue" evidence="2">
    <location>
        <position position="34"/>
    </location>
</feature>
<reference evidence="2 3" key="1">
    <citation type="submission" date="2018-07" db="EMBL/GenBank/DDBJ databases">
        <title>Mechanisms of high-level aminoglycoside resistance among Gram-negative pathogens in Brazil.</title>
        <authorList>
            <person name="Ballaben A.S."/>
            <person name="Darini A.L.C."/>
            <person name="Doi Y."/>
        </authorList>
    </citation>
    <scope>NUCLEOTIDE SEQUENCE [LARGE SCALE GENOMIC DNA]</scope>
    <source>
        <strain evidence="2 3">B2-305</strain>
    </source>
</reference>
<feature type="transmembrane region" description="Helical" evidence="1">
    <location>
        <begin position="12"/>
        <end position="31"/>
    </location>
</feature>
<dbReference type="GO" id="GO:0004252">
    <property type="term" value="F:serine-type endopeptidase activity"/>
    <property type="evidence" value="ECO:0007669"/>
    <property type="project" value="InterPro"/>
</dbReference>
<organism evidence="2 3">
    <name type="scientific">Pseudomonas aeruginosa</name>
    <dbReference type="NCBI Taxonomy" id="287"/>
    <lineage>
        <taxon>Bacteria</taxon>
        <taxon>Pseudomonadati</taxon>
        <taxon>Pseudomonadota</taxon>
        <taxon>Gammaproteobacteria</taxon>
        <taxon>Pseudomonadales</taxon>
        <taxon>Pseudomonadaceae</taxon>
        <taxon>Pseudomonas</taxon>
    </lineage>
</organism>
<dbReference type="AlphaFoldDB" id="A0A367LX00"/>
<keyword evidence="2" id="KW-0645">Protease</keyword>
<keyword evidence="1" id="KW-0812">Transmembrane</keyword>
<protein>
    <submittedName>
        <fullName evidence="2">Protease SohB</fullName>
    </submittedName>
</protein>
<accession>A0A367LX00</accession>
<sequence length="34" mass="3676">MEFIAEYAGFLARTVTVLAAIIVVLVVIVALRGR</sequence>
<keyword evidence="1" id="KW-1133">Transmembrane helix</keyword>
<evidence type="ECO:0000313" key="3">
    <source>
        <dbReference type="Proteomes" id="UP000253594"/>
    </source>
</evidence>
<gene>
    <name evidence="2" type="ORF">DT376_38975</name>
</gene>
<evidence type="ECO:0000313" key="2">
    <source>
        <dbReference type="EMBL" id="RCI69620.1"/>
    </source>
</evidence>
<dbReference type="GO" id="GO:0006508">
    <property type="term" value="P:proteolysis"/>
    <property type="evidence" value="ECO:0007669"/>
    <property type="project" value="UniProtKB-KW"/>
</dbReference>
<dbReference type="GO" id="GO:0005886">
    <property type="term" value="C:plasma membrane"/>
    <property type="evidence" value="ECO:0007669"/>
    <property type="project" value="InterPro"/>
</dbReference>
<dbReference type="EMBL" id="QORE01002886">
    <property type="protein sequence ID" value="RCI69620.1"/>
    <property type="molecule type" value="Genomic_DNA"/>
</dbReference>
<dbReference type="Proteomes" id="UP000253594">
    <property type="component" value="Unassembled WGS sequence"/>
</dbReference>
<name>A0A367LX00_PSEAI</name>
<proteinExistence type="predicted"/>
<keyword evidence="1" id="KW-0472">Membrane</keyword>